<dbReference type="EMBL" id="KN823420">
    <property type="protein sequence ID" value="KIO17172.1"/>
    <property type="molecule type" value="Genomic_DNA"/>
</dbReference>
<dbReference type="SMART" id="SM00580">
    <property type="entry name" value="PUG"/>
    <property type="match status" value="1"/>
</dbReference>
<dbReference type="Gene3D" id="1.20.58.2190">
    <property type="match status" value="1"/>
</dbReference>
<protein>
    <recommendedName>
        <fullName evidence="3">PUB domain-containing protein</fullName>
    </recommendedName>
</protein>
<dbReference type="InterPro" id="IPR018997">
    <property type="entry name" value="PUB_domain"/>
</dbReference>
<keyword evidence="2" id="KW-0472">Membrane</keyword>
<feature type="region of interest" description="Disordered" evidence="1">
    <location>
        <begin position="150"/>
        <end position="187"/>
    </location>
</feature>
<proteinExistence type="predicted"/>
<evidence type="ECO:0000313" key="5">
    <source>
        <dbReference type="Proteomes" id="UP000054248"/>
    </source>
</evidence>
<dbReference type="CDD" id="cd09212">
    <property type="entry name" value="PUB"/>
    <property type="match status" value="1"/>
</dbReference>
<name>A0A0C3L6J1_9AGAM</name>
<dbReference type="AlphaFoldDB" id="A0A0C3L6J1"/>
<dbReference type="STRING" id="1051891.A0A0C3L6J1"/>
<sequence length="187" mass="21566">MGHNFWLSGTGLIFFSQCLLTLCQNILDHPDQDKYRRFKLNNKTIQTKIIQAKGGLEYAVEVGFREHVEDFQPYYVWQPTPDNAANLRVGTFVLKEHHEKIVAKQEAARQSKMTHKEAADLVARQVKIQFEEDRRAMAAKQRIEAERRIALESLPAERPHRPTPVSALAPGSPERDRSNLEDDFKED</sequence>
<accession>A0A0C3L6J1</accession>
<keyword evidence="2" id="KW-0812">Transmembrane</keyword>
<dbReference type="OrthoDB" id="49605at2759"/>
<keyword evidence="5" id="KW-1185">Reference proteome</keyword>
<feature type="domain" description="PUB" evidence="3">
    <location>
        <begin position="17"/>
        <end position="79"/>
    </location>
</feature>
<evidence type="ECO:0000313" key="4">
    <source>
        <dbReference type="EMBL" id="KIO17172.1"/>
    </source>
</evidence>
<reference evidence="4 5" key="1">
    <citation type="submission" date="2014-04" db="EMBL/GenBank/DDBJ databases">
        <authorList>
            <consortium name="DOE Joint Genome Institute"/>
            <person name="Kuo A."/>
            <person name="Girlanda M."/>
            <person name="Perotto S."/>
            <person name="Kohler A."/>
            <person name="Nagy L.G."/>
            <person name="Floudas D."/>
            <person name="Copeland A."/>
            <person name="Barry K.W."/>
            <person name="Cichocki N."/>
            <person name="Veneault-Fourrey C."/>
            <person name="LaButti K."/>
            <person name="Lindquist E.A."/>
            <person name="Lipzen A."/>
            <person name="Lundell T."/>
            <person name="Morin E."/>
            <person name="Murat C."/>
            <person name="Sun H."/>
            <person name="Tunlid A."/>
            <person name="Henrissat B."/>
            <person name="Grigoriev I.V."/>
            <person name="Hibbett D.S."/>
            <person name="Martin F."/>
            <person name="Nordberg H.P."/>
            <person name="Cantor M.N."/>
            <person name="Hua S.X."/>
        </authorList>
    </citation>
    <scope>NUCLEOTIDE SEQUENCE [LARGE SCALE GENOMIC DNA]</scope>
    <source>
        <strain evidence="4 5">MUT 4182</strain>
    </source>
</reference>
<dbReference type="PANTHER" id="PTHR23153">
    <property type="entry name" value="UBX-RELATED"/>
    <property type="match status" value="1"/>
</dbReference>
<feature type="compositionally biased region" description="Basic and acidic residues" evidence="1">
    <location>
        <begin position="150"/>
        <end position="160"/>
    </location>
</feature>
<reference evidence="5" key="2">
    <citation type="submission" date="2015-01" db="EMBL/GenBank/DDBJ databases">
        <title>Evolutionary Origins and Diversification of the Mycorrhizal Mutualists.</title>
        <authorList>
            <consortium name="DOE Joint Genome Institute"/>
            <consortium name="Mycorrhizal Genomics Consortium"/>
            <person name="Kohler A."/>
            <person name="Kuo A."/>
            <person name="Nagy L.G."/>
            <person name="Floudas D."/>
            <person name="Copeland A."/>
            <person name="Barry K.W."/>
            <person name="Cichocki N."/>
            <person name="Veneault-Fourrey C."/>
            <person name="LaButti K."/>
            <person name="Lindquist E.A."/>
            <person name="Lipzen A."/>
            <person name="Lundell T."/>
            <person name="Morin E."/>
            <person name="Murat C."/>
            <person name="Riley R."/>
            <person name="Ohm R."/>
            <person name="Sun H."/>
            <person name="Tunlid A."/>
            <person name="Henrissat B."/>
            <person name="Grigoriev I.V."/>
            <person name="Hibbett D.S."/>
            <person name="Martin F."/>
        </authorList>
    </citation>
    <scope>NUCLEOTIDE SEQUENCE [LARGE SCALE GENOMIC DNA]</scope>
    <source>
        <strain evidence="5">MUT 4182</strain>
    </source>
</reference>
<dbReference type="GO" id="GO:0005737">
    <property type="term" value="C:cytoplasm"/>
    <property type="evidence" value="ECO:0007669"/>
    <property type="project" value="TreeGrafter"/>
</dbReference>
<dbReference type="InterPro" id="IPR036339">
    <property type="entry name" value="PUB-like_dom_sf"/>
</dbReference>
<evidence type="ECO:0000256" key="1">
    <source>
        <dbReference type="SAM" id="MobiDB-lite"/>
    </source>
</evidence>
<dbReference type="Proteomes" id="UP000054248">
    <property type="component" value="Unassembled WGS sequence"/>
</dbReference>
<feature type="transmembrane region" description="Helical" evidence="2">
    <location>
        <begin position="6"/>
        <end position="27"/>
    </location>
</feature>
<keyword evidence="2" id="KW-1133">Transmembrane helix</keyword>
<dbReference type="PANTHER" id="PTHR23153:SF38">
    <property type="entry name" value="UBX DOMAIN-CONTAINING PROTEIN 6"/>
    <property type="match status" value="1"/>
</dbReference>
<dbReference type="Pfam" id="PF09409">
    <property type="entry name" value="PUB"/>
    <property type="match status" value="1"/>
</dbReference>
<organism evidence="4 5">
    <name type="scientific">Tulasnella calospora MUT 4182</name>
    <dbReference type="NCBI Taxonomy" id="1051891"/>
    <lineage>
        <taxon>Eukaryota</taxon>
        <taxon>Fungi</taxon>
        <taxon>Dikarya</taxon>
        <taxon>Basidiomycota</taxon>
        <taxon>Agaricomycotina</taxon>
        <taxon>Agaricomycetes</taxon>
        <taxon>Cantharellales</taxon>
        <taxon>Tulasnellaceae</taxon>
        <taxon>Tulasnella</taxon>
    </lineage>
</organism>
<evidence type="ECO:0000259" key="3">
    <source>
        <dbReference type="Pfam" id="PF09409"/>
    </source>
</evidence>
<dbReference type="SUPFAM" id="SSF143503">
    <property type="entry name" value="PUG domain-like"/>
    <property type="match status" value="1"/>
</dbReference>
<evidence type="ECO:0000256" key="2">
    <source>
        <dbReference type="SAM" id="Phobius"/>
    </source>
</evidence>
<gene>
    <name evidence="4" type="ORF">M407DRAFT_229067</name>
</gene>
<dbReference type="HOGENOM" id="CLU_1448730_0_0_1"/>
<feature type="compositionally biased region" description="Basic and acidic residues" evidence="1">
    <location>
        <begin position="173"/>
        <end position="187"/>
    </location>
</feature>